<dbReference type="CDD" id="cd07302">
    <property type="entry name" value="CHD"/>
    <property type="match status" value="1"/>
</dbReference>
<proteinExistence type="predicted"/>
<feature type="domain" description="Guanylate cyclase" evidence="1">
    <location>
        <begin position="245"/>
        <end position="376"/>
    </location>
</feature>
<dbReference type="PANTHER" id="PTHR43081:SF11">
    <property type="entry name" value="BLR2264 PROTEIN"/>
    <property type="match status" value="1"/>
</dbReference>
<dbReference type="GO" id="GO:0006171">
    <property type="term" value="P:cAMP biosynthetic process"/>
    <property type="evidence" value="ECO:0007669"/>
    <property type="project" value="TreeGrafter"/>
</dbReference>
<dbReference type="InterPro" id="IPR050697">
    <property type="entry name" value="Adenylyl/Guanylyl_Cyclase_3/4"/>
</dbReference>
<organism evidence="2 3">
    <name type="scientific">Bradyrhizobium brasilense</name>
    <dbReference type="NCBI Taxonomy" id="1419277"/>
    <lineage>
        <taxon>Bacteria</taxon>
        <taxon>Pseudomonadati</taxon>
        <taxon>Pseudomonadota</taxon>
        <taxon>Alphaproteobacteria</taxon>
        <taxon>Hyphomicrobiales</taxon>
        <taxon>Nitrobacteraceae</taxon>
        <taxon>Bradyrhizobium</taxon>
    </lineage>
</organism>
<dbReference type="EMBL" id="FMZW01000001">
    <property type="protein sequence ID" value="SDC14593.1"/>
    <property type="molecule type" value="Genomic_DNA"/>
</dbReference>
<dbReference type="GO" id="GO:0035556">
    <property type="term" value="P:intracellular signal transduction"/>
    <property type="evidence" value="ECO:0007669"/>
    <property type="project" value="InterPro"/>
</dbReference>
<name>A0A1G6J7P8_9BRAD</name>
<dbReference type="GO" id="GO:0004016">
    <property type="term" value="F:adenylate cyclase activity"/>
    <property type="evidence" value="ECO:0007669"/>
    <property type="project" value="UniProtKB-ARBA"/>
</dbReference>
<reference evidence="2 3" key="1">
    <citation type="submission" date="2016-10" db="EMBL/GenBank/DDBJ databases">
        <authorList>
            <person name="de Groot N.N."/>
        </authorList>
    </citation>
    <scope>NUCLEOTIDE SEQUENCE [LARGE SCALE GENOMIC DNA]</scope>
    <source>
        <strain evidence="2 3">R5</strain>
    </source>
</reference>
<dbReference type="InterPro" id="IPR029787">
    <property type="entry name" value="Nucleotide_cyclase"/>
</dbReference>
<accession>A0A1G6J7P8</accession>
<gene>
    <name evidence="2" type="ORF">SAMN05216337_1001363</name>
</gene>
<dbReference type="Gene3D" id="3.30.70.1230">
    <property type="entry name" value="Nucleotide cyclase"/>
    <property type="match status" value="1"/>
</dbReference>
<dbReference type="Proteomes" id="UP000199245">
    <property type="component" value="Unassembled WGS sequence"/>
</dbReference>
<dbReference type="SMART" id="SM00044">
    <property type="entry name" value="CYCc"/>
    <property type="match status" value="1"/>
</dbReference>
<protein>
    <submittedName>
        <fullName evidence="2">Adenylate cyclase</fullName>
    </submittedName>
</protein>
<dbReference type="SUPFAM" id="SSF55073">
    <property type="entry name" value="Nucleotide cyclase"/>
    <property type="match status" value="1"/>
</dbReference>
<dbReference type="Pfam" id="PF00211">
    <property type="entry name" value="Guanylate_cyc"/>
    <property type="match status" value="1"/>
</dbReference>
<evidence type="ECO:0000259" key="1">
    <source>
        <dbReference type="PROSITE" id="PS50125"/>
    </source>
</evidence>
<dbReference type="PANTHER" id="PTHR43081">
    <property type="entry name" value="ADENYLATE CYCLASE, TERMINAL-DIFFERENTIATION SPECIFIC-RELATED"/>
    <property type="match status" value="1"/>
</dbReference>
<sequence>MPHWRSHLSRDDQPFLPHQLPGIIQLMELTPRLRLMNWLVRQGLTGLPENDLLRGFCERCRAAGMPLSRAIVFIDTLHPIFEGRGFRWNDGESNEADIFEYGSTSTGEASQTWRRSAFYHMLENGHDEIVIDLADTSHDFSMIGELAEKGHKHFAAFVHRFGEAGTIGEMDCFYSYYTTRHSDGFDENHMAALRDLVPVLGLAIKSAAQVEIARTLGRVYLGRDTAEQVLRGRMQRGITEKIKAVLWYSDVRGSTAISERIGPDEIIPFLNDYAQASIDAIHDAGGEVLKLIGDGVLAMFTGENVAGAKRAALRAEHRFRHNIRVLNDRRENEGRPTTTAYVGLHVGQVFYGNIGSEDRLDFTVVGPAVNEVSRIASMCASVDRELLTSTDFRTGLDAAGRNYLVSTGRFVLRGIGHAQDLYTLDPAVAADEVVGGKYERYLAS</sequence>
<evidence type="ECO:0000313" key="3">
    <source>
        <dbReference type="Proteomes" id="UP000199245"/>
    </source>
</evidence>
<dbReference type="InterPro" id="IPR001054">
    <property type="entry name" value="A/G_cyclase"/>
</dbReference>
<dbReference type="PROSITE" id="PS50125">
    <property type="entry name" value="GUANYLATE_CYCLASE_2"/>
    <property type="match status" value="1"/>
</dbReference>
<dbReference type="AlphaFoldDB" id="A0A1G6J7P8"/>
<evidence type="ECO:0000313" key="2">
    <source>
        <dbReference type="EMBL" id="SDC14593.1"/>
    </source>
</evidence>